<dbReference type="InterPro" id="IPR002941">
    <property type="entry name" value="DNA_methylase_N4/N6"/>
</dbReference>
<sequence length="282" mass="32558">MSLLRTSGNRTDENGVPYWRVMKSNGRRPRVGTNGIDLGIRGIYDKRNMLNDLTGREWIYFLNSVWVTAYPPVADTIGFDVRKVHPSPKPPQLMRDIIHFFTKKHEWILDPFAGVGGTLVGASLAEPQRYAVGIEIVQQYVDAYYEVTKCQGLKLQDMICGDARNVEVLTKRFGREFDLVLTDPPYYDMMNRRKPGQKKKLYGTDKSSPFSALKEDISNLPYNEFLDTLRDIIYSATKLLRRKRYLVVFCRDLQPTKDNPNLIHADIIRKLTEVPEITYRGM</sequence>
<dbReference type="AlphaFoldDB" id="X1HPG8"/>
<keyword evidence="2" id="KW-0489">Methyltransferase</keyword>
<dbReference type="InterPro" id="IPR001091">
    <property type="entry name" value="RM_Methyltransferase"/>
</dbReference>
<dbReference type="GO" id="GO:0005737">
    <property type="term" value="C:cytoplasm"/>
    <property type="evidence" value="ECO:0007669"/>
    <property type="project" value="TreeGrafter"/>
</dbReference>
<dbReference type="GO" id="GO:0032259">
    <property type="term" value="P:methylation"/>
    <property type="evidence" value="ECO:0007669"/>
    <property type="project" value="UniProtKB-KW"/>
</dbReference>
<reference evidence="5" key="1">
    <citation type="journal article" date="2014" name="Front. Microbiol.">
        <title>High frequency of phylogenetically diverse reductive dehalogenase-homologous genes in deep subseafloor sedimentary metagenomes.</title>
        <authorList>
            <person name="Kawai M."/>
            <person name="Futagami T."/>
            <person name="Toyoda A."/>
            <person name="Takaki Y."/>
            <person name="Nishi S."/>
            <person name="Hori S."/>
            <person name="Arai W."/>
            <person name="Tsubouchi T."/>
            <person name="Morono Y."/>
            <person name="Uchiyama I."/>
            <person name="Ito T."/>
            <person name="Fujiyama A."/>
            <person name="Inagaki F."/>
            <person name="Takami H."/>
        </authorList>
    </citation>
    <scope>NUCLEOTIDE SEQUENCE</scope>
    <source>
        <strain evidence="5">Expedition CK06-06</strain>
    </source>
</reference>
<dbReference type="GO" id="GO:0008170">
    <property type="term" value="F:N-methyltransferase activity"/>
    <property type="evidence" value="ECO:0007669"/>
    <property type="project" value="InterPro"/>
</dbReference>
<dbReference type="InterPro" id="IPR002052">
    <property type="entry name" value="DNA_methylase_N6_adenine_CS"/>
</dbReference>
<evidence type="ECO:0000259" key="4">
    <source>
        <dbReference type="Pfam" id="PF01555"/>
    </source>
</evidence>
<accession>X1HPG8</accession>
<dbReference type="PANTHER" id="PTHR13370">
    <property type="entry name" value="RNA METHYLASE-RELATED"/>
    <property type="match status" value="1"/>
</dbReference>
<organism evidence="5">
    <name type="scientific">marine sediment metagenome</name>
    <dbReference type="NCBI Taxonomy" id="412755"/>
    <lineage>
        <taxon>unclassified sequences</taxon>
        <taxon>metagenomes</taxon>
        <taxon>ecological metagenomes</taxon>
    </lineage>
</organism>
<proteinExistence type="inferred from homology"/>
<dbReference type="GO" id="GO:0003677">
    <property type="term" value="F:DNA binding"/>
    <property type="evidence" value="ECO:0007669"/>
    <property type="project" value="InterPro"/>
</dbReference>
<dbReference type="Pfam" id="PF01555">
    <property type="entry name" value="N6_N4_Mtase"/>
    <property type="match status" value="1"/>
</dbReference>
<comment type="similarity">
    <text evidence="1">Belongs to the N(4)/N(6)-methyltransferase family.</text>
</comment>
<dbReference type="PRINTS" id="PR00508">
    <property type="entry name" value="S21N4MTFRASE"/>
</dbReference>
<evidence type="ECO:0000256" key="2">
    <source>
        <dbReference type="ARBA" id="ARBA00022603"/>
    </source>
</evidence>
<dbReference type="Gene3D" id="3.40.50.150">
    <property type="entry name" value="Vaccinia Virus protein VP39"/>
    <property type="match status" value="2"/>
</dbReference>
<evidence type="ECO:0000256" key="3">
    <source>
        <dbReference type="ARBA" id="ARBA00022679"/>
    </source>
</evidence>
<dbReference type="InterPro" id="IPR029063">
    <property type="entry name" value="SAM-dependent_MTases_sf"/>
</dbReference>
<gene>
    <name evidence="5" type="ORF">S03H2_12637</name>
</gene>
<name>X1HPG8_9ZZZZ</name>
<keyword evidence="3" id="KW-0808">Transferase</keyword>
<dbReference type="CDD" id="cd02440">
    <property type="entry name" value="AdoMet_MTases"/>
    <property type="match status" value="1"/>
</dbReference>
<dbReference type="SUPFAM" id="SSF53335">
    <property type="entry name" value="S-adenosyl-L-methionine-dependent methyltransferases"/>
    <property type="match status" value="2"/>
</dbReference>
<dbReference type="EMBL" id="BARU01006423">
    <property type="protein sequence ID" value="GAH47188.1"/>
    <property type="molecule type" value="Genomic_DNA"/>
</dbReference>
<comment type="caution">
    <text evidence="5">The sequence shown here is derived from an EMBL/GenBank/DDBJ whole genome shotgun (WGS) entry which is preliminary data.</text>
</comment>
<feature type="non-terminal residue" evidence="5">
    <location>
        <position position="282"/>
    </location>
</feature>
<evidence type="ECO:0000313" key="5">
    <source>
        <dbReference type="EMBL" id="GAH47188.1"/>
    </source>
</evidence>
<dbReference type="PANTHER" id="PTHR13370:SF3">
    <property type="entry name" value="TRNA (GUANINE(10)-N2)-METHYLTRANSFERASE HOMOLOG"/>
    <property type="match status" value="1"/>
</dbReference>
<feature type="domain" description="DNA methylase N-4/N-6" evidence="4">
    <location>
        <begin position="60"/>
        <end position="144"/>
    </location>
</feature>
<protein>
    <recommendedName>
        <fullName evidence="4">DNA methylase N-4/N-6 domain-containing protein</fullName>
    </recommendedName>
</protein>
<dbReference type="PROSITE" id="PS00092">
    <property type="entry name" value="N6_MTASE"/>
    <property type="match status" value="1"/>
</dbReference>
<evidence type="ECO:0000256" key="1">
    <source>
        <dbReference type="ARBA" id="ARBA00006594"/>
    </source>
</evidence>